<keyword evidence="30" id="KW-1185">Reference proteome</keyword>
<keyword evidence="25" id="KW-1015">Disulfide bond</keyword>
<dbReference type="InterPro" id="IPR000566">
    <property type="entry name" value="Lipocln_cytosolic_FA-bd_dom"/>
</dbReference>
<evidence type="ECO:0000256" key="3">
    <source>
        <dbReference type="ARBA" id="ARBA00004240"/>
    </source>
</evidence>
<dbReference type="Gene3D" id="2.40.128.20">
    <property type="match status" value="2"/>
</dbReference>
<evidence type="ECO:0000256" key="21">
    <source>
        <dbReference type="ARBA" id="ARBA00022991"/>
    </source>
</evidence>
<keyword evidence="14" id="KW-0646">Protease inhibitor</keyword>
<evidence type="ECO:0000256" key="25">
    <source>
        <dbReference type="ARBA" id="ARBA00023157"/>
    </source>
</evidence>
<comment type="subcellular location">
    <subcellularLocation>
        <location evidence="2">Cell membrane</location>
        <topology evidence="2">Peripheral membrane protein</topology>
    </subcellularLocation>
    <subcellularLocation>
        <location evidence="5">Cytoplasm</location>
        <location evidence="5">Cytosol</location>
    </subcellularLocation>
    <subcellularLocation>
        <location evidence="3">Endoplasmic reticulum</location>
    </subcellularLocation>
    <subcellularLocation>
        <location evidence="6">Mitochondrion inner membrane</location>
        <topology evidence="6">Peripheral membrane protein</topology>
    </subcellularLocation>
    <subcellularLocation>
        <location evidence="1">Nucleus membrane</location>
    </subcellularLocation>
    <subcellularLocation>
        <location evidence="4">Secreted</location>
        <location evidence="4">Extracellular space</location>
        <location evidence="4">Extracellular matrix</location>
    </subcellularLocation>
</comment>
<evidence type="ECO:0000256" key="2">
    <source>
        <dbReference type="ARBA" id="ARBA00004202"/>
    </source>
</evidence>
<keyword evidence="13" id="KW-0165">Cleavage on pair of basic residues</keyword>
<evidence type="ECO:0000256" key="1">
    <source>
        <dbReference type="ARBA" id="ARBA00004126"/>
    </source>
</evidence>
<accession>A0ABR3MQL6</accession>
<keyword evidence="19" id="KW-0722">Serine protease inhibitor</keyword>
<evidence type="ECO:0000256" key="16">
    <source>
        <dbReference type="ARBA" id="ARBA00022737"/>
    </source>
</evidence>
<dbReference type="InterPro" id="IPR002223">
    <property type="entry name" value="Kunitz_BPTI"/>
</dbReference>
<dbReference type="PRINTS" id="PR00179">
    <property type="entry name" value="LIPOCALIN"/>
</dbReference>
<dbReference type="InterPro" id="IPR022272">
    <property type="entry name" value="Lipocalin_CS"/>
</dbReference>
<keyword evidence="23" id="KW-0496">Mitochondrion</keyword>
<evidence type="ECO:0000256" key="4">
    <source>
        <dbReference type="ARBA" id="ARBA00004498"/>
    </source>
</evidence>
<evidence type="ECO:0000256" key="13">
    <source>
        <dbReference type="ARBA" id="ARBA00022685"/>
    </source>
</evidence>
<dbReference type="Gene3D" id="4.10.410.10">
    <property type="entry name" value="Pancreatic trypsin inhibitor Kunitz domain"/>
    <property type="match status" value="2"/>
</dbReference>
<evidence type="ECO:0000256" key="19">
    <source>
        <dbReference type="ARBA" id="ARBA00022900"/>
    </source>
</evidence>
<keyword evidence="26" id="KW-0325">Glycoprotein</keyword>
<keyword evidence="21" id="KW-0157">Chromophore</keyword>
<keyword evidence="9" id="KW-1003">Cell membrane</keyword>
<keyword evidence="17" id="KW-0999">Mitochondrion inner membrane</keyword>
<keyword evidence="20" id="KW-0654">Proteoglycan</keyword>
<dbReference type="InterPro" id="IPR020901">
    <property type="entry name" value="Prtase_inh_Kunz-CS"/>
</dbReference>
<evidence type="ECO:0000256" key="15">
    <source>
        <dbReference type="ARBA" id="ARBA00022729"/>
    </source>
</evidence>
<evidence type="ECO:0000256" key="14">
    <source>
        <dbReference type="ARBA" id="ARBA00022690"/>
    </source>
</evidence>
<dbReference type="PANTHER" id="PTHR46676:SF1">
    <property type="entry name" value="PROTEIN AMBP"/>
    <property type="match status" value="1"/>
</dbReference>
<dbReference type="CDD" id="cd22596">
    <property type="entry name" value="Kunitz_bikunin_1-like"/>
    <property type="match status" value="1"/>
</dbReference>
<dbReference type="PANTHER" id="PTHR46676">
    <property type="entry name" value="PROTEIN AMBP"/>
    <property type="match status" value="1"/>
</dbReference>
<feature type="domain" description="BPTI/Kunitz inhibitor" evidence="28">
    <location>
        <begin position="505"/>
        <end position="555"/>
    </location>
</feature>
<dbReference type="EMBL" id="JAYMGO010000010">
    <property type="protein sequence ID" value="KAL1266927.1"/>
    <property type="molecule type" value="Genomic_DNA"/>
</dbReference>
<comment type="caution">
    <text evidence="29">The sequence shown here is derived from an EMBL/GenBank/DDBJ whole genome shotgun (WGS) entry which is preliminary data.</text>
</comment>
<dbReference type="InterPro" id="IPR002968">
    <property type="entry name" value="A1-microglobln"/>
</dbReference>
<keyword evidence="12" id="KW-0272">Extracellular matrix</keyword>
<dbReference type="PRINTS" id="PR00759">
    <property type="entry name" value="BASICPTASE"/>
</dbReference>
<evidence type="ECO:0000256" key="26">
    <source>
        <dbReference type="ARBA" id="ARBA00023180"/>
    </source>
</evidence>
<feature type="domain" description="BPTI/Kunitz inhibitor" evidence="28">
    <location>
        <begin position="561"/>
        <end position="611"/>
    </location>
</feature>
<dbReference type="Proteomes" id="UP001558613">
    <property type="component" value="Unassembled WGS sequence"/>
</dbReference>
<evidence type="ECO:0000256" key="22">
    <source>
        <dbReference type="ARBA" id="ARBA00023002"/>
    </source>
</evidence>
<dbReference type="SUPFAM" id="SSF57362">
    <property type="entry name" value="BPTI-like"/>
    <property type="match status" value="2"/>
</dbReference>
<evidence type="ECO:0000256" key="11">
    <source>
        <dbReference type="ARBA" id="ARBA00022525"/>
    </source>
</evidence>
<evidence type="ECO:0000256" key="27">
    <source>
        <dbReference type="ARBA" id="ARBA00023242"/>
    </source>
</evidence>
<reference evidence="29 30" key="1">
    <citation type="submission" date="2023-09" db="EMBL/GenBank/DDBJ databases">
        <authorList>
            <person name="Wang M."/>
        </authorList>
    </citation>
    <scope>NUCLEOTIDE SEQUENCE [LARGE SCALE GENOMIC DNA]</scope>
    <source>
        <strain evidence="29">GT-2023</strain>
        <tissue evidence="29">Liver</tissue>
    </source>
</reference>
<evidence type="ECO:0000256" key="6">
    <source>
        <dbReference type="ARBA" id="ARBA00004637"/>
    </source>
</evidence>
<keyword evidence="18" id="KW-0256">Endoplasmic reticulum</keyword>
<dbReference type="InterPro" id="IPR036880">
    <property type="entry name" value="Kunitz_BPTI_sf"/>
</dbReference>
<evidence type="ECO:0000256" key="12">
    <source>
        <dbReference type="ARBA" id="ARBA00022530"/>
    </source>
</evidence>
<keyword evidence="11" id="KW-0964">Secreted</keyword>
<keyword evidence="24" id="KW-0472">Membrane</keyword>
<keyword evidence="16" id="KW-0677">Repeat</keyword>
<evidence type="ECO:0000256" key="24">
    <source>
        <dbReference type="ARBA" id="ARBA00023136"/>
    </source>
</evidence>
<keyword evidence="15" id="KW-0732">Signal</keyword>
<keyword evidence="22" id="KW-0560">Oxidoreductase</keyword>
<evidence type="ECO:0000256" key="7">
    <source>
        <dbReference type="ARBA" id="ARBA00008238"/>
    </source>
</evidence>
<evidence type="ECO:0000313" key="29">
    <source>
        <dbReference type="EMBL" id="KAL1266927.1"/>
    </source>
</evidence>
<sequence length="626" mass="71036">MCLADPKYFTIPGCSYNVTMKMALVSIFLLMILTDIHASVHPQKNFDLQRFAGRWYRVGLAYDSPSFVRHRSKLTISMGTVEPKENGNVNMTMWSLNSSGCYSKVYIYRKTSVPGVFTYYSTRHRRVKDITVVETNYTEYALVLKHKKFNKEFTQVALYGRTKKLRADVMEKFKAYATAQGFPKDSILTPPAAVEIRALFELDDIIFRTDHQKTALLQEVSSQSHLMLEEIRILLCQNDPWFKLNAPNISYNFDKVDVLWMERQSWIFRTSFGSQTFRMKRVVVLFLLPLLGLLHAGPLPDEPVLQPQENFNVNRFMGKWYDIAIASTCPWLKRYKGDAAIGSLELQSSGSTQTISMTGIGLRHGTCKSISGEYQLTKTPGRFHYHNAKWNADVDAYVVHTNYDEYALVVMFKQKPGGENSTSVKLYGRTMQLRPTLIEDFKTLVAERGMSKDTIVMKKNKGECVPGEQVTPEPQIQRARRNAVLPAPEEGSGDDTPMFKGPEACKSQPDSGPCFGMLQRYHYNSTIMACQMFTYGGCMGNQNNFVTEKECLQSCRTEAACRLPMDAGPCKMFLDVWAFNSTAGQCVSFKYGGCKGNGNKFYSKKECEEYCGVMMRSGDDEFLTAN</sequence>
<dbReference type="SUPFAM" id="SSF50814">
    <property type="entry name" value="Lipocalins"/>
    <property type="match status" value="2"/>
</dbReference>
<evidence type="ECO:0000313" key="30">
    <source>
        <dbReference type="Proteomes" id="UP001558613"/>
    </source>
</evidence>
<evidence type="ECO:0000256" key="18">
    <source>
        <dbReference type="ARBA" id="ARBA00022824"/>
    </source>
</evidence>
<evidence type="ECO:0000256" key="20">
    <source>
        <dbReference type="ARBA" id="ARBA00022974"/>
    </source>
</evidence>
<comment type="similarity">
    <text evidence="7">In the N-terminal section; belongs to the calycin superfamily. Lipocalin family.</text>
</comment>
<evidence type="ECO:0000256" key="9">
    <source>
        <dbReference type="ARBA" id="ARBA00022475"/>
    </source>
</evidence>
<dbReference type="PRINTS" id="PR01215">
    <property type="entry name" value="A1MCGLOBULIN"/>
</dbReference>
<dbReference type="Pfam" id="PF00061">
    <property type="entry name" value="Lipocalin"/>
    <property type="match status" value="2"/>
</dbReference>
<protein>
    <recommendedName>
        <fullName evidence="8">Protein AMBP</fullName>
    </recommendedName>
</protein>
<proteinExistence type="inferred from homology"/>
<evidence type="ECO:0000256" key="17">
    <source>
        <dbReference type="ARBA" id="ARBA00022792"/>
    </source>
</evidence>
<gene>
    <name evidence="29" type="ORF">QQF64_002602</name>
</gene>
<dbReference type="PROSITE" id="PS00213">
    <property type="entry name" value="LIPOCALIN"/>
    <property type="match status" value="1"/>
</dbReference>
<name>A0ABR3MQL6_9TELE</name>
<organism evidence="29 30">
    <name type="scientific">Cirrhinus molitorella</name>
    <name type="common">mud carp</name>
    <dbReference type="NCBI Taxonomy" id="172907"/>
    <lineage>
        <taxon>Eukaryota</taxon>
        <taxon>Metazoa</taxon>
        <taxon>Chordata</taxon>
        <taxon>Craniata</taxon>
        <taxon>Vertebrata</taxon>
        <taxon>Euteleostomi</taxon>
        <taxon>Actinopterygii</taxon>
        <taxon>Neopterygii</taxon>
        <taxon>Teleostei</taxon>
        <taxon>Ostariophysi</taxon>
        <taxon>Cypriniformes</taxon>
        <taxon>Cyprinidae</taxon>
        <taxon>Labeoninae</taxon>
        <taxon>Labeonini</taxon>
        <taxon>Cirrhinus</taxon>
    </lineage>
</organism>
<dbReference type="PROSITE" id="PS50279">
    <property type="entry name" value="BPTI_KUNITZ_2"/>
    <property type="match status" value="2"/>
</dbReference>
<keyword evidence="27" id="KW-0539">Nucleus</keyword>
<keyword evidence="10" id="KW-0963">Cytoplasm</keyword>
<dbReference type="CDD" id="cd19418">
    <property type="entry name" value="lipocalin_A1M-like"/>
    <property type="match status" value="1"/>
</dbReference>
<dbReference type="PROSITE" id="PS00280">
    <property type="entry name" value="BPTI_KUNITZ_1"/>
    <property type="match status" value="2"/>
</dbReference>
<evidence type="ECO:0000256" key="5">
    <source>
        <dbReference type="ARBA" id="ARBA00004514"/>
    </source>
</evidence>
<evidence type="ECO:0000256" key="8">
    <source>
        <dbReference type="ARBA" id="ARBA00018905"/>
    </source>
</evidence>
<evidence type="ECO:0000259" key="28">
    <source>
        <dbReference type="PROSITE" id="PS50279"/>
    </source>
</evidence>
<dbReference type="InterPro" id="IPR012674">
    <property type="entry name" value="Calycin"/>
</dbReference>
<evidence type="ECO:0000256" key="10">
    <source>
        <dbReference type="ARBA" id="ARBA00022490"/>
    </source>
</evidence>
<dbReference type="CDD" id="cd22597">
    <property type="entry name" value="Kunitz_bikunin_2-like"/>
    <property type="match status" value="1"/>
</dbReference>
<evidence type="ECO:0000256" key="23">
    <source>
        <dbReference type="ARBA" id="ARBA00023128"/>
    </source>
</evidence>
<dbReference type="SMART" id="SM00131">
    <property type="entry name" value="KU"/>
    <property type="match status" value="2"/>
</dbReference>
<dbReference type="Pfam" id="PF00014">
    <property type="entry name" value="Kunitz_BPTI"/>
    <property type="match status" value="2"/>
</dbReference>
<dbReference type="InterPro" id="IPR029856">
    <property type="entry name" value="AMBP"/>
</dbReference>